<organism evidence="2 3">
    <name type="scientific">Datura stramonium</name>
    <name type="common">Jimsonweed</name>
    <name type="synonym">Common thornapple</name>
    <dbReference type="NCBI Taxonomy" id="4076"/>
    <lineage>
        <taxon>Eukaryota</taxon>
        <taxon>Viridiplantae</taxon>
        <taxon>Streptophyta</taxon>
        <taxon>Embryophyta</taxon>
        <taxon>Tracheophyta</taxon>
        <taxon>Spermatophyta</taxon>
        <taxon>Magnoliopsida</taxon>
        <taxon>eudicotyledons</taxon>
        <taxon>Gunneridae</taxon>
        <taxon>Pentapetalae</taxon>
        <taxon>asterids</taxon>
        <taxon>lamiids</taxon>
        <taxon>Solanales</taxon>
        <taxon>Solanaceae</taxon>
        <taxon>Solanoideae</taxon>
        <taxon>Datureae</taxon>
        <taxon>Datura</taxon>
    </lineage>
</organism>
<feature type="transmembrane region" description="Helical" evidence="1">
    <location>
        <begin position="12"/>
        <end position="33"/>
    </location>
</feature>
<keyword evidence="1" id="KW-0812">Transmembrane</keyword>
<protein>
    <submittedName>
        <fullName evidence="2">Uncharacterized protein</fullName>
    </submittedName>
</protein>
<name>A0ABS8SE10_DATST</name>
<gene>
    <name evidence="2" type="ORF">HAX54_033965</name>
</gene>
<comment type="caution">
    <text evidence="2">The sequence shown here is derived from an EMBL/GenBank/DDBJ whole genome shotgun (WGS) entry which is preliminary data.</text>
</comment>
<evidence type="ECO:0000256" key="1">
    <source>
        <dbReference type="SAM" id="Phobius"/>
    </source>
</evidence>
<keyword evidence="1" id="KW-0472">Membrane</keyword>
<dbReference type="Proteomes" id="UP000823775">
    <property type="component" value="Unassembled WGS sequence"/>
</dbReference>
<evidence type="ECO:0000313" key="3">
    <source>
        <dbReference type="Proteomes" id="UP000823775"/>
    </source>
</evidence>
<reference evidence="2 3" key="1">
    <citation type="journal article" date="2021" name="BMC Genomics">
        <title>Datura genome reveals duplications of psychoactive alkaloid biosynthetic genes and high mutation rate following tissue culture.</title>
        <authorList>
            <person name="Rajewski A."/>
            <person name="Carter-House D."/>
            <person name="Stajich J."/>
            <person name="Litt A."/>
        </authorList>
    </citation>
    <scope>NUCLEOTIDE SEQUENCE [LARGE SCALE GENOMIC DNA]</scope>
    <source>
        <strain evidence="2">AR-01</strain>
    </source>
</reference>
<dbReference type="EMBL" id="JACEIK010000437">
    <property type="protein sequence ID" value="MCD7457048.1"/>
    <property type="molecule type" value="Genomic_DNA"/>
</dbReference>
<sequence length="80" mass="8506">MEVNSFSSDVAVFGEIIVSSVLEAVVAETLLVAQRSVACLLMMTGCLLKDGAPLPEFVTIAPLSEFVSVSPLPELVRPDR</sequence>
<keyword evidence="3" id="KW-1185">Reference proteome</keyword>
<keyword evidence="1" id="KW-1133">Transmembrane helix</keyword>
<evidence type="ECO:0000313" key="2">
    <source>
        <dbReference type="EMBL" id="MCD7457048.1"/>
    </source>
</evidence>
<proteinExistence type="predicted"/>
<accession>A0ABS8SE10</accession>
<feature type="non-terminal residue" evidence="2">
    <location>
        <position position="80"/>
    </location>
</feature>